<keyword evidence="2" id="KW-1185">Reference proteome</keyword>
<name>A0A7U2F826_PHANO</name>
<sequence>VVCSCNHVCMQVEFDVPRCRCRTVVHLIIAAHGLLVRKGIILSCRLWDVCAVAAIYLPPIFMRVFLAWLKCAPCGINKIVRDEKEDRTEKPRSMLPM</sequence>
<gene>
    <name evidence="1" type="ORF">JI435_414890</name>
</gene>
<organism evidence="1 2">
    <name type="scientific">Phaeosphaeria nodorum (strain SN15 / ATCC MYA-4574 / FGSC 10173)</name>
    <name type="common">Glume blotch fungus</name>
    <name type="synonym">Parastagonospora nodorum</name>
    <dbReference type="NCBI Taxonomy" id="321614"/>
    <lineage>
        <taxon>Eukaryota</taxon>
        <taxon>Fungi</taxon>
        <taxon>Dikarya</taxon>
        <taxon>Ascomycota</taxon>
        <taxon>Pezizomycotina</taxon>
        <taxon>Dothideomycetes</taxon>
        <taxon>Pleosporomycetidae</taxon>
        <taxon>Pleosporales</taxon>
        <taxon>Pleosporineae</taxon>
        <taxon>Phaeosphaeriaceae</taxon>
        <taxon>Parastagonospora</taxon>
    </lineage>
</organism>
<evidence type="ECO:0000313" key="1">
    <source>
        <dbReference type="EMBL" id="QRD00252.1"/>
    </source>
</evidence>
<feature type="non-terminal residue" evidence="1">
    <location>
        <position position="1"/>
    </location>
</feature>
<dbReference type="Proteomes" id="UP000663193">
    <property type="component" value="Chromosome 10"/>
</dbReference>
<evidence type="ECO:0000313" key="2">
    <source>
        <dbReference type="Proteomes" id="UP000663193"/>
    </source>
</evidence>
<protein>
    <submittedName>
        <fullName evidence="1">Uncharacterized protein</fullName>
    </submittedName>
</protein>
<reference evidence="2" key="1">
    <citation type="journal article" date="2021" name="BMC Genomics">
        <title>Chromosome-level genome assembly and manually-curated proteome of model necrotroph Parastagonospora nodorum Sn15 reveals a genome-wide trove of candidate effector homologs, and redundancy of virulence-related functions within an accessory chromosome.</title>
        <authorList>
            <person name="Bertazzoni S."/>
            <person name="Jones D.A.B."/>
            <person name="Phan H.T."/>
            <person name="Tan K.-C."/>
            <person name="Hane J.K."/>
        </authorList>
    </citation>
    <scope>NUCLEOTIDE SEQUENCE [LARGE SCALE GENOMIC DNA]</scope>
    <source>
        <strain evidence="2">SN15 / ATCC MYA-4574 / FGSC 10173)</strain>
    </source>
</reference>
<proteinExistence type="predicted"/>
<dbReference type="VEuPathDB" id="FungiDB:JI435_414890"/>
<dbReference type="AlphaFoldDB" id="A0A7U2F826"/>
<dbReference type="EMBL" id="CP069032">
    <property type="protein sequence ID" value="QRD00252.1"/>
    <property type="molecule type" value="Genomic_DNA"/>
</dbReference>
<accession>A0A7U2F826</accession>